<evidence type="ECO:0000313" key="4">
    <source>
        <dbReference type="Proteomes" id="UP000482487"/>
    </source>
</evidence>
<dbReference type="OrthoDB" id="9813321at2"/>
<organism evidence="3 4">
    <name type="scientific">Solidesulfovibrio aerotolerans</name>
    <dbReference type="NCBI Taxonomy" id="295255"/>
    <lineage>
        <taxon>Bacteria</taxon>
        <taxon>Pseudomonadati</taxon>
        <taxon>Thermodesulfobacteriota</taxon>
        <taxon>Desulfovibrionia</taxon>
        <taxon>Desulfovibrionales</taxon>
        <taxon>Desulfovibrionaceae</taxon>
        <taxon>Solidesulfovibrio</taxon>
    </lineage>
</organism>
<keyword evidence="4" id="KW-1185">Reference proteome</keyword>
<feature type="compositionally biased region" description="Acidic residues" evidence="1">
    <location>
        <begin position="95"/>
        <end position="105"/>
    </location>
</feature>
<sequence length="113" mass="12166">MPLYEFECPACGRVFEELRRSGDDAEAACPDCGRPAPRIVSLSSFALKGSGFYATDYVKRRPGTFKRDGNETTKGTPVAVPQLARDPSVPLTAEEQLEGDEDAAIADEPKEGA</sequence>
<protein>
    <submittedName>
        <fullName evidence="3">Zinc ribbon domain-containing protein</fullName>
    </submittedName>
</protein>
<dbReference type="PANTHER" id="PTHR34404:SF2">
    <property type="entry name" value="CONSERVED SERINE RICH PROTEIN"/>
    <property type="match status" value="1"/>
</dbReference>
<evidence type="ECO:0000313" key="3">
    <source>
        <dbReference type="EMBL" id="MYL82736.1"/>
    </source>
</evidence>
<dbReference type="NCBIfam" id="TIGR02605">
    <property type="entry name" value="CxxC_CxxC_SSSS"/>
    <property type="match status" value="1"/>
</dbReference>
<reference evidence="3 4" key="1">
    <citation type="submission" date="2020-01" db="EMBL/GenBank/DDBJ databases">
        <title>Genome sequence of Desulfovibrio aerotolerans DSM 16695(T).</title>
        <authorList>
            <person name="Karnachuk O."/>
            <person name="Avakyan M."/>
            <person name="Mardanov A."/>
            <person name="Kadnikov V."/>
            <person name="Ravin N."/>
        </authorList>
    </citation>
    <scope>NUCLEOTIDE SEQUENCE [LARGE SCALE GENOMIC DNA]</scope>
    <source>
        <strain evidence="3 4">DSM 16695</strain>
    </source>
</reference>
<feature type="region of interest" description="Disordered" evidence="1">
    <location>
        <begin position="63"/>
        <end position="113"/>
    </location>
</feature>
<evidence type="ECO:0000259" key="2">
    <source>
        <dbReference type="SMART" id="SM00834"/>
    </source>
</evidence>
<dbReference type="Proteomes" id="UP000482487">
    <property type="component" value="Unassembled WGS sequence"/>
</dbReference>
<dbReference type="PANTHER" id="PTHR34404">
    <property type="entry name" value="REGULATORY PROTEIN, FMDB FAMILY"/>
    <property type="match status" value="1"/>
</dbReference>
<gene>
    <name evidence="3" type="ORF">GTA51_06245</name>
</gene>
<accession>A0A7C9NIT3</accession>
<evidence type="ECO:0000256" key="1">
    <source>
        <dbReference type="SAM" id="MobiDB-lite"/>
    </source>
</evidence>
<comment type="caution">
    <text evidence="3">The sequence shown here is derived from an EMBL/GenBank/DDBJ whole genome shotgun (WGS) entry which is preliminary data.</text>
</comment>
<dbReference type="RefSeq" id="WP_160959584.1">
    <property type="nucleotide sequence ID" value="NZ_WVUD01000007.1"/>
</dbReference>
<dbReference type="EMBL" id="WVUD01000007">
    <property type="protein sequence ID" value="MYL82736.1"/>
    <property type="molecule type" value="Genomic_DNA"/>
</dbReference>
<dbReference type="SMART" id="SM00834">
    <property type="entry name" value="CxxC_CXXC_SSSS"/>
    <property type="match status" value="1"/>
</dbReference>
<proteinExistence type="predicted"/>
<dbReference type="Pfam" id="PF09723">
    <property type="entry name" value="Zn_ribbon_8"/>
    <property type="match status" value="1"/>
</dbReference>
<feature type="domain" description="Putative regulatory protein FmdB zinc ribbon" evidence="2">
    <location>
        <begin position="1"/>
        <end position="41"/>
    </location>
</feature>
<dbReference type="InterPro" id="IPR013429">
    <property type="entry name" value="Regulatory_FmdB_Zinc_ribbon"/>
</dbReference>
<dbReference type="AlphaFoldDB" id="A0A7C9NIT3"/>
<name>A0A7C9NIT3_9BACT</name>